<dbReference type="RefSeq" id="WP_163458718.1">
    <property type="nucleotide sequence ID" value="NZ_JAAGOH010000020.1"/>
</dbReference>
<evidence type="ECO:0000259" key="1">
    <source>
        <dbReference type="SMART" id="SM00849"/>
    </source>
</evidence>
<keyword evidence="2" id="KW-0378">Hydrolase</keyword>
<dbReference type="AlphaFoldDB" id="A0A7C9PIH9"/>
<dbReference type="Pfam" id="PF00753">
    <property type="entry name" value="Lactamase_B"/>
    <property type="match status" value="1"/>
</dbReference>
<feature type="domain" description="Metallo-beta-lactamase" evidence="1">
    <location>
        <begin position="22"/>
        <end position="213"/>
    </location>
</feature>
<dbReference type="InterPro" id="IPR036866">
    <property type="entry name" value="RibonucZ/Hydroxyglut_hydro"/>
</dbReference>
<dbReference type="GO" id="GO:0016787">
    <property type="term" value="F:hydrolase activity"/>
    <property type="evidence" value="ECO:0007669"/>
    <property type="project" value="UniProtKB-KW"/>
</dbReference>
<proteinExistence type="predicted"/>
<dbReference type="Proteomes" id="UP000484255">
    <property type="component" value="Unassembled WGS sequence"/>
</dbReference>
<protein>
    <submittedName>
        <fullName evidence="2">MBL fold metallo-hydrolase</fullName>
    </submittedName>
</protein>
<comment type="caution">
    <text evidence="2">The sequence shown here is derived from an EMBL/GenBank/DDBJ whole genome shotgun (WGS) entry which is preliminary data.</text>
</comment>
<dbReference type="InterPro" id="IPR050662">
    <property type="entry name" value="Sec-metab_biosynth-thioest"/>
</dbReference>
<organism evidence="2 3">
    <name type="scientific">Ideonella livida</name>
    <dbReference type="NCBI Taxonomy" id="2707176"/>
    <lineage>
        <taxon>Bacteria</taxon>
        <taxon>Pseudomonadati</taxon>
        <taxon>Pseudomonadota</taxon>
        <taxon>Betaproteobacteria</taxon>
        <taxon>Burkholderiales</taxon>
        <taxon>Sphaerotilaceae</taxon>
        <taxon>Ideonella</taxon>
    </lineage>
</organism>
<sequence length="319" mass="33853">MSASAVLADLGLQVLERDWLSANHIVAPACGPAPATVVDTGHVRHADMSLALIRHALGGGLPARLVNTHLHSDHCGGNAVLQQAAQAEGQPAPQTWVPAGHHAAATTWDEARLSYRATGQACARFTVQGALAAGDVLPLGTARWQVWAAPGHDPDALMLFEPQTRTLIAGDALWQDRLAIIFPELEDRPGFAATRATLDLIATLSPRLVIPGHGPVFEDAGAALAASRARLDAFSRDPARHTQHAARALAMYHLMEVRAEPRAELLAYLDRTPLFIAMAAQLGHAGSAARQAWARGLVQALGDQGLLRTDGGDWVRLPD</sequence>
<evidence type="ECO:0000313" key="2">
    <source>
        <dbReference type="EMBL" id="NDY92668.1"/>
    </source>
</evidence>
<dbReference type="EMBL" id="JAAGOH010000020">
    <property type="protein sequence ID" value="NDY92668.1"/>
    <property type="molecule type" value="Genomic_DNA"/>
</dbReference>
<evidence type="ECO:0000313" key="3">
    <source>
        <dbReference type="Proteomes" id="UP000484255"/>
    </source>
</evidence>
<keyword evidence="3" id="KW-1185">Reference proteome</keyword>
<name>A0A7C9PIH9_9BURK</name>
<dbReference type="PANTHER" id="PTHR23131">
    <property type="entry name" value="ENDORIBONUCLEASE LACTB2"/>
    <property type="match status" value="1"/>
</dbReference>
<dbReference type="SMART" id="SM00849">
    <property type="entry name" value="Lactamase_B"/>
    <property type="match status" value="1"/>
</dbReference>
<dbReference type="Gene3D" id="3.60.15.10">
    <property type="entry name" value="Ribonuclease Z/Hydroxyacylglutathione hydrolase-like"/>
    <property type="match status" value="1"/>
</dbReference>
<accession>A0A7C9PIH9</accession>
<dbReference type="InterPro" id="IPR001279">
    <property type="entry name" value="Metallo-B-lactamas"/>
</dbReference>
<gene>
    <name evidence="2" type="ORF">G3A44_15870</name>
</gene>
<reference evidence="2 3" key="1">
    <citation type="submission" date="2020-02" db="EMBL/GenBank/DDBJ databases">
        <title>Ideonella bacterium strain TBM-1.</title>
        <authorList>
            <person name="Chen W.-M."/>
        </authorList>
    </citation>
    <scope>NUCLEOTIDE SEQUENCE [LARGE SCALE GENOMIC DNA]</scope>
    <source>
        <strain evidence="2 3">TBM-1</strain>
    </source>
</reference>
<dbReference type="SUPFAM" id="SSF56281">
    <property type="entry name" value="Metallo-hydrolase/oxidoreductase"/>
    <property type="match status" value="1"/>
</dbReference>